<dbReference type="EMBL" id="CM041553">
    <property type="protein sequence ID" value="KAI3352672.1"/>
    <property type="molecule type" value="Genomic_DNA"/>
</dbReference>
<accession>A0ACB8VCP3</accession>
<organism evidence="1 2">
    <name type="scientific">Scortum barcoo</name>
    <name type="common">barcoo grunter</name>
    <dbReference type="NCBI Taxonomy" id="214431"/>
    <lineage>
        <taxon>Eukaryota</taxon>
        <taxon>Metazoa</taxon>
        <taxon>Chordata</taxon>
        <taxon>Craniata</taxon>
        <taxon>Vertebrata</taxon>
        <taxon>Euteleostomi</taxon>
        <taxon>Actinopterygii</taxon>
        <taxon>Neopterygii</taxon>
        <taxon>Teleostei</taxon>
        <taxon>Neoteleostei</taxon>
        <taxon>Acanthomorphata</taxon>
        <taxon>Eupercaria</taxon>
        <taxon>Centrarchiformes</taxon>
        <taxon>Terapontoidei</taxon>
        <taxon>Terapontidae</taxon>
        <taxon>Scortum</taxon>
    </lineage>
</organism>
<keyword evidence="2" id="KW-1185">Reference proteome</keyword>
<sequence>MERFGPLFTLKCNSISDWEPTGDTKILCSCHQQGATCNNITGLQEYTDVVTAYITKCTDDVTVLKTITVRANQKPWLTEEVHRLLKGLNAAFIAGDEEGLRTARTNLSHSIREAKKQYSRRIAYRFSDSRDTKSLWPRGIQTITDYKPHCRPATAPPLC</sequence>
<evidence type="ECO:0000313" key="1">
    <source>
        <dbReference type="EMBL" id="KAI3352672.1"/>
    </source>
</evidence>
<proteinExistence type="predicted"/>
<name>A0ACB8VCP3_9TELE</name>
<comment type="caution">
    <text evidence="1">The sequence shown here is derived from an EMBL/GenBank/DDBJ whole genome shotgun (WGS) entry which is preliminary data.</text>
</comment>
<reference evidence="1" key="1">
    <citation type="submission" date="2022-04" db="EMBL/GenBank/DDBJ databases">
        <title>Jade perch genome.</title>
        <authorList>
            <person name="Chao B."/>
        </authorList>
    </citation>
    <scope>NUCLEOTIDE SEQUENCE</scope>
    <source>
        <strain evidence="1">CB-2022</strain>
    </source>
</reference>
<gene>
    <name evidence="1" type="ORF">L3Q82_020132</name>
</gene>
<protein>
    <submittedName>
        <fullName evidence="1">Uncharacterized protein</fullName>
    </submittedName>
</protein>
<evidence type="ECO:0000313" key="2">
    <source>
        <dbReference type="Proteomes" id="UP000831701"/>
    </source>
</evidence>
<dbReference type="Proteomes" id="UP000831701">
    <property type="component" value="Chromosome 23"/>
</dbReference>